<dbReference type="Pfam" id="PF09866">
    <property type="entry name" value="DUF2093"/>
    <property type="match status" value="1"/>
</dbReference>
<proteinExistence type="predicted"/>
<comment type="caution">
    <text evidence="1">The sequence shown here is derived from an EMBL/GenBank/DDBJ whole genome shotgun (WGS) entry which is preliminary data.</text>
</comment>
<evidence type="ECO:0000313" key="2">
    <source>
        <dbReference type="Proteomes" id="UP001497045"/>
    </source>
</evidence>
<dbReference type="InterPro" id="IPR018661">
    <property type="entry name" value="DUF2093"/>
</dbReference>
<name>A0ABU9IHJ0_9SPHN</name>
<dbReference type="Proteomes" id="UP001497045">
    <property type="component" value="Unassembled WGS sequence"/>
</dbReference>
<sequence>MLMSSSDKAATLIYGPNGFRVVRPGHFVVCAMSGIPVHLEELRYWSVDRQEAYASAELSTRRTLEDL</sequence>
<protein>
    <submittedName>
        <fullName evidence="1">DUF2093 domain-containing protein</fullName>
    </submittedName>
</protein>
<evidence type="ECO:0000313" key="1">
    <source>
        <dbReference type="EMBL" id="MEL1251871.1"/>
    </source>
</evidence>
<accession>A0ABU9IHJ0</accession>
<keyword evidence="2" id="KW-1185">Reference proteome</keyword>
<organism evidence="1 2">
    <name type="scientific">Aurantiacibacter gilvus</name>
    <dbReference type="NCBI Taxonomy" id="3139141"/>
    <lineage>
        <taxon>Bacteria</taxon>
        <taxon>Pseudomonadati</taxon>
        <taxon>Pseudomonadota</taxon>
        <taxon>Alphaproteobacteria</taxon>
        <taxon>Sphingomonadales</taxon>
        <taxon>Erythrobacteraceae</taxon>
        <taxon>Aurantiacibacter</taxon>
    </lineage>
</organism>
<reference evidence="1 2" key="1">
    <citation type="submission" date="2024-04" db="EMBL/GenBank/DDBJ databases">
        <title>Aurantiacibacter sp. DGU6 16S ribosomal RNA gene Genome sequencing and assembly.</title>
        <authorList>
            <person name="Park S."/>
        </authorList>
    </citation>
    <scope>NUCLEOTIDE SEQUENCE [LARGE SCALE GENOMIC DNA]</scope>
    <source>
        <strain evidence="1 2">DGU6</strain>
    </source>
</reference>
<gene>
    <name evidence="1" type="ORF">AAEO60_14430</name>
</gene>
<dbReference type="EMBL" id="JBBYHV010000002">
    <property type="protein sequence ID" value="MEL1251871.1"/>
    <property type="molecule type" value="Genomic_DNA"/>
</dbReference>